<dbReference type="EMBL" id="JAWJWF010000001">
    <property type="protein sequence ID" value="KAK6642031.1"/>
    <property type="molecule type" value="Genomic_DNA"/>
</dbReference>
<dbReference type="Proteomes" id="UP001359485">
    <property type="component" value="Unassembled WGS sequence"/>
</dbReference>
<reference evidence="1 2" key="1">
    <citation type="submission" date="2023-09" db="EMBL/GenBank/DDBJ databases">
        <title>Genomes of two closely related lineages of the louse Polyplax serrata with different host specificities.</title>
        <authorList>
            <person name="Martinu J."/>
            <person name="Tarabai H."/>
            <person name="Stefka J."/>
            <person name="Hypsa V."/>
        </authorList>
    </citation>
    <scope>NUCLEOTIDE SEQUENCE [LARGE SCALE GENOMIC DNA]</scope>
    <source>
        <strain evidence="1">98ZLc_SE</strain>
    </source>
</reference>
<protein>
    <recommendedName>
        <fullName evidence="3">Reverse transcriptase domain-containing protein</fullName>
    </recommendedName>
</protein>
<keyword evidence="2" id="KW-1185">Reference proteome</keyword>
<organism evidence="1 2">
    <name type="scientific">Polyplax serrata</name>
    <name type="common">Common mouse louse</name>
    <dbReference type="NCBI Taxonomy" id="468196"/>
    <lineage>
        <taxon>Eukaryota</taxon>
        <taxon>Metazoa</taxon>
        <taxon>Ecdysozoa</taxon>
        <taxon>Arthropoda</taxon>
        <taxon>Hexapoda</taxon>
        <taxon>Insecta</taxon>
        <taxon>Pterygota</taxon>
        <taxon>Neoptera</taxon>
        <taxon>Paraneoptera</taxon>
        <taxon>Psocodea</taxon>
        <taxon>Troctomorpha</taxon>
        <taxon>Phthiraptera</taxon>
        <taxon>Anoplura</taxon>
        <taxon>Polyplacidae</taxon>
        <taxon>Polyplax</taxon>
    </lineage>
</organism>
<accession>A0ABR1BF23</accession>
<comment type="caution">
    <text evidence="1">The sequence shown here is derived from an EMBL/GenBank/DDBJ whole genome shotgun (WGS) entry which is preliminary data.</text>
</comment>
<evidence type="ECO:0008006" key="3">
    <source>
        <dbReference type="Google" id="ProtNLM"/>
    </source>
</evidence>
<name>A0ABR1BF23_POLSC</name>
<evidence type="ECO:0000313" key="2">
    <source>
        <dbReference type="Proteomes" id="UP001359485"/>
    </source>
</evidence>
<gene>
    <name evidence="1" type="ORF">RUM44_013754</name>
</gene>
<evidence type="ECO:0000313" key="1">
    <source>
        <dbReference type="EMBL" id="KAK6642031.1"/>
    </source>
</evidence>
<proteinExistence type="predicted"/>
<sequence>MGNKNISIFLNNFIYSYFSDLQVFIESNGQKVYRQKKTEIHSSSDDLIIEEDNQQLLNQIRNTLLIIEKQMKKMGLEFEPKKSSICLFGKKEIRAAMEKSIKDQPNLFTTSAFPP</sequence>